<keyword evidence="2" id="KW-0863">Zinc-finger</keyword>
<protein>
    <recommendedName>
        <fullName evidence="14">Nuclear receptor</fullName>
    </recommendedName>
</protein>
<evidence type="ECO:0000256" key="9">
    <source>
        <dbReference type="SAM" id="MobiDB-lite"/>
    </source>
</evidence>
<proteinExistence type="predicted"/>
<dbReference type="Pfam" id="PF00105">
    <property type="entry name" value="zf-C4"/>
    <property type="match status" value="1"/>
</dbReference>
<keyword evidence="6" id="KW-0804">Transcription</keyword>
<dbReference type="InterPro" id="IPR000536">
    <property type="entry name" value="Nucl_hrmn_rcpt_lig-bd"/>
</dbReference>
<dbReference type="SUPFAM" id="SSF57716">
    <property type="entry name" value="Glucocorticoid receptor-like (DNA-binding domain)"/>
    <property type="match status" value="1"/>
</dbReference>
<dbReference type="PROSITE" id="PS51843">
    <property type="entry name" value="NR_LBD"/>
    <property type="match status" value="1"/>
</dbReference>
<dbReference type="GO" id="GO:0008270">
    <property type="term" value="F:zinc ion binding"/>
    <property type="evidence" value="ECO:0007669"/>
    <property type="project" value="UniProtKB-KW"/>
</dbReference>
<feature type="non-terminal residue" evidence="12">
    <location>
        <position position="1"/>
    </location>
</feature>
<evidence type="ECO:0000259" key="11">
    <source>
        <dbReference type="PROSITE" id="PS51843"/>
    </source>
</evidence>
<dbReference type="PROSITE" id="PS51030">
    <property type="entry name" value="NUCLEAR_REC_DBD_2"/>
    <property type="match status" value="1"/>
</dbReference>
<keyword evidence="4" id="KW-0805">Transcription regulation</keyword>
<keyword evidence="8" id="KW-0539">Nucleus</keyword>
<evidence type="ECO:0000256" key="5">
    <source>
        <dbReference type="ARBA" id="ARBA00023125"/>
    </source>
</evidence>
<dbReference type="PRINTS" id="PR00047">
    <property type="entry name" value="STROIDFINGER"/>
</dbReference>
<evidence type="ECO:0000256" key="8">
    <source>
        <dbReference type="ARBA" id="ARBA00023242"/>
    </source>
</evidence>
<keyword evidence="1" id="KW-0479">Metal-binding</keyword>
<keyword evidence="7" id="KW-0675">Receptor</keyword>
<dbReference type="InterPro" id="IPR001628">
    <property type="entry name" value="Znf_hrmn_rcpt"/>
</dbReference>
<dbReference type="SMART" id="SM00399">
    <property type="entry name" value="ZnF_C4"/>
    <property type="match status" value="1"/>
</dbReference>
<gene>
    <name evidence="12" type="ORF">PFISCL1PPCAC_14133</name>
</gene>
<feature type="region of interest" description="Disordered" evidence="9">
    <location>
        <begin position="103"/>
        <end position="123"/>
    </location>
</feature>
<dbReference type="Proteomes" id="UP001432322">
    <property type="component" value="Unassembled WGS sequence"/>
</dbReference>
<dbReference type="AlphaFoldDB" id="A0AAV5VWC4"/>
<evidence type="ECO:0000313" key="12">
    <source>
        <dbReference type="EMBL" id="GMT22836.1"/>
    </source>
</evidence>
<dbReference type="SMART" id="SM00430">
    <property type="entry name" value="HOLI"/>
    <property type="match status" value="1"/>
</dbReference>
<dbReference type="InterPro" id="IPR035500">
    <property type="entry name" value="NHR-like_dom_sf"/>
</dbReference>
<dbReference type="InterPro" id="IPR013088">
    <property type="entry name" value="Znf_NHR/GATA"/>
</dbReference>
<reference evidence="12" key="1">
    <citation type="submission" date="2023-10" db="EMBL/GenBank/DDBJ databases">
        <title>Genome assembly of Pristionchus species.</title>
        <authorList>
            <person name="Yoshida K."/>
            <person name="Sommer R.J."/>
        </authorList>
    </citation>
    <scope>NUCLEOTIDE SEQUENCE</scope>
    <source>
        <strain evidence="12">RS5133</strain>
    </source>
</reference>
<sequence>SLTHLQVRNCLICDAEISQIHMGIDACRACAVFYRRAKRSKCKIQCKRSSGNCAKEGRILDCRRCRFDLMKEIFARAQLDIMIKTEDIKTDCEIDSKAPIQHDSITAPQQPTTSCPNLPSTSSETPVIDRIRCGYNVMTRIRKCAELCMRPVDQFVHPQEIDDGSFPLIIGTQGLVGRTTQIMQSAIYDFASIAFPEFADLQKHEKWHLVRGCFERIHIIESAFRAVKAFPNELTIFISYTMTLSISTTEHFFRDCESNINIEEGIITLRKMLESNVEKTRGAMKRANLSDEEFLVMLALAFWNNDTLSAPESINRLSTANRAAIMRDLQALYKSVGLTDYASRIGELYCLLVSTERVAAHVVEDLEMLRVMDLNQGTRPY</sequence>
<keyword evidence="5" id="KW-0238">DNA-binding</keyword>
<organism evidence="12 13">
    <name type="scientific">Pristionchus fissidentatus</name>
    <dbReference type="NCBI Taxonomy" id="1538716"/>
    <lineage>
        <taxon>Eukaryota</taxon>
        <taxon>Metazoa</taxon>
        <taxon>Ecdysozoa</taxon>
        <taxon>Nematoda</taxon>
        <taxon>Chromadorea</taxon>
        <taxon>Rhabditida</taxon>
        <taxon>Rhabditina</taxon>
        <taxon>Diplogasteromorpha</taxon>
        <taxon>Diplogasteroidea</taxon>
        <taxon>Neodiplogasteridae</taxon>
        <taxon>Pristionchus</taxon>
    </lineage>
</organism>
<dbReference type="GO" id="GO:0043565">
    <property type="term" value="F:sequence-specific DNA binding"/>
    <property type="evidence" value="ECO:0007669"/>
    <property type="project" value="InterPro"/>
</dbReference>
<keyword evidence="3" id="KW-0862">Zinc</keyword>
<evidence type="ECO:0000313" key="13">
    <source>
        <dbReference type="Proteomes" id="UP001432322"/>
    </source>
</evidence>
<dbReference type="Pfam" id="PF00104">
    <property type="entry name" value="Hormone_recep"/>
    <property type="match status" value="1"/>
</dbReference>
<evidence type="ECO:0000256" key="4">
    <source>
        <dbReference type="ARBA" id="ARBA00023015"/>
    </source>
</evidence>
<dbReference type="GO" id="GO:0003700">
    <property type="term" value="F:DNA-binding transcription factor activity"/>
    <property type="evidence" value="ECO:0007669"/>
    <property type="project" value="InterPro"/>
</dbReference>
<evidence type="ECO:0000259" key="10">
    <source>
        <dbReference type="PROSITE" id="PS51030"/>
    </source>
</evidence>
<evidence type="ECO:0000256" key="1">
    <source>
        <dbReference type="ARBA" id="ARBA00022723"/>
    </source>
</evidence>
<dbReference type="SUPFAM" id="SSF48508">
    <property type="entry name" value="Nuclear receptor ligand-binding domain"/>
    <property type="match status" value="1"/>
</dbReference>
<feature type="domain" description="Nuclear receptor" evidence="10">
    <location>
        <begin position="7"/>
        <end position="90"/>
    </location>
</feature>
<accession>A0AAV5VWC4</accession>
<evidence type="ECO:0000256" key="6">
    <source>
        <dbReference type="ARBA" id="ARBA00023163"/>
    </source>
</evidence>
<evidence type="ECO:0000256" key="3">
    <source>
        <dbReference type="ARBA" id="ARBA00022833"/>
    </source>
</evidence>
<feature type="domain" description="NR LBD" evidence="11">
    <location>
        <begin position="139"/>
        <end position="381"/>
    </location>
</feature>
<keyword evidence="13" id="KW-1185">Reference proteome</keyword>
<dbReference type="Gene3D" id="3.30.50.10">
    <property type="entry name" value="Erythroid Transcription Factor GATA-1, subunit A"/>
    <property type="match status" value="1"/>
</dbReference>
<evidence type="ECO:0000256" key="7">
    <source>
        <dbReference type="ARBA" id="ARBA00023170"/>
    </source>
</evidence>
<evidence type="ECO:0008006" key="14">
    <source>
        <dbReference type="Google" id="ProtNLM"/>
    </source>
</evidence>
<dbReference type="GO" id="GO:0005634">
    <property type="term" value="C:nucleus"/>
    <property type="evidence" value="ECO:0007669"/>
    <property type="project" value="TreeGrafter"/>
</dbReference>
<name>A0AAV5VWC4_9BILA</name>
<evidence type="ECO:0000256" key="2">
    <source>
        <dbReference type="ARBA" id="ARBA00022771"/>
    </source>
</evidence>
<comment type="caution">
    <text evidence="12">The sequence shown here is derived from an EMBL/GenBank/DDBJ whole genome shotgun (WGS) entry which is preliminary data.</text>
</comment>
<dbReference type="PANTHER" id="PTHR46011">
    <property type="entry name" value="NUCLEAR HORMONE RECEPTOR FAMILY MEMBER NHR-86-RELATED"/>
    <property type="match status" value="1"/>
</dbReference>
<dbReference type="EMBL" id="BTSY01000004">
    <property type="protein sequence ID" value="GMT22836.1"/>
    <property type="molecule type" value="Genomic_DNA"/>
</dbReference>
<dbReference type="Gene3D" id="1.10.565.10">
    <property type="entry name" value="Retinoid X Receptor"/>
    <property type="match status" value="1"/>
</dbReference>
<dbReference type="PANTHER" id="PTHR46011:SF6">
    <property type="entry name" value="HIGH ZINC ACTIVATED NUCLEAR RECEPTOR PROTEIN"/>
    <property type="match status" value="1"/>
</dbReference>